<dbReference type="Gene3D" id="3.90.226.10">
    <property type="entry name" value="2-enoyl-CoA Hydratase, Chain A, domain 1"/>
    <property type="match status" value="1"/>
</dbReference>
<evidence type="ECO:0000313" key="2">
    <source>
        <dbReference type="EMBL" id="MBC2960068.1"/>
    </source>
</evidence>
<evidence type="ECO:0000256" key="1">
    <source>
        <dbReference type="ARBA" id="ARBA00005254"/>
    </source>
</evidence>
<dbReference type="EMBL" id="JACMYC010000003">
    <property type="protein sequence ID" value="MBC2960068.1"/>
    <property type="molecule type" value="Genomic_DNA"/>
</dbReference>
<dbReference type="Proteomes" id="UP000604001">
    <property type="component" value="Unassembled WGS sequence"/>
</dbReference>
<protein>
    <submittedName>
        <fullName evidence="2">Enoyl-CoA hydratase/isomerase family protein</fullName>
    </submittedName>
</protein>
<sequence>MTTTQGAPRDANGGDAGTAYETVEVDVDGAVATITLNRPDRINALSPQLRADLEAALADLKPGDAVRVIRIRGAGRGFCSGYDMDSGSSIYKMAPGTGEQAEPPAPGTRSMVELGESSVVLDRERIREGIERWLAMMSYRKPIVSQVHGYCLAGGLDLIGVTDVVYAAEDAKFGHPAGRGLGIPPTLGLLPQKIGLARAKEFFFTGDTVDGVEAERLGIVNKVFPADHLDDATMALCRRMAQVPLDALTLHKSVINRWGEIMGMRLGALEGAEFDALFHVTPASVEFGKISGSQGLREALAWRDGPFRS</sequence>
<organism evidence="2 3">
    <name type="scientific">Nocardioides deserti</name>
    <dbReference type="NCBI Taxonomy" id="1588644"/>
    <lineage>
        <taxon>Bacteria</taxon>
        <taxon>Bacillati</taxon>
        <taxon>Actinomycetota</taxon>
        <taxon>Actinomycetes</taxon>
        <taxon>Propionibacteriales</taxon>
        <taxon>Nocardioidaceae</taxon>
        <taxon>Nocardioides</taxon>
    </lineage>
</organism>
<dbReference type="PANTHER" id="PTHR43802:SF1">
    <property type="entry name" value="IP11341P-RELATED"/>
    <property type="match status" value="1"/>
</dbReference>
<comment type="similarity">
    <text evidence="1">Belongs to the enoyl-CoA hydratase/isomerase family.</text>
</comment>
<keyword evidence="3" id="KW-1185">Reference proteome</keyword>
<dbReference type="PANTHER" id="PTHR43802">
    <property type="entry name" value="ENOYL-COA HYDRATASE"/>
    <property type="match status" value="1"/>
</dbReference>
<reference evidence="2 3" key="1">
    <citation type="submission" date="2020-08" db="EMBL/GenBank/DDBJ databases">
        <title>novel species in genus Nocardioides.</title>
        <authorList>
            <person name="Zhang G."/>
        </authorList>
    </citation>
    <scope>NUCLEOTIDE SEQUENCE [LARGE SCALE GENOMIC DNA]</scope>
    <source>
        <strain evidence="2 3">SC8A-24</strain>
    </source>
</reference>
<comment type="caution">
    <text evidence="2">The sequence shown here is derived from an EMBL/GenBank/DDBJ whole genome shotgun (WGS) entry which is preliminary data.</text>
</comment>
<dbReference type="CDD" id="cd06558">
    <property type="entry name" value="crotonase-like"/>
    <property type="match status" value="1"/>
</dbReference>
<gene>
    <name evidence="2" type="ORF">H7344_07140</name>
</gene>
<accession>A0ABR6U7F7</accession>
<evidence type="ECO:0000313" key="3">
    <source>
        <dbReference type="Proteomes" id="UP000604001"/>
    </source>
</evidence>
<dbReference type="RefSeq" id="WP_186345320.1">
    <property type="nucleotide sequence ID" value="NZ_BMMR01000003.1"/>
</dbReference>
<dbReference type="InterPro" id="IPR029045">
    <property type="entry name" value="ClpP/crotonase-like_dom_sf"/>
</dbReference>
<name>A0ABR6U7F7_9ACTN</name>
<dbReference type="SUPFAM" id="SSF52096">
    <property type="entry name" value="ClpP/crotonase"/>
    <property type="match status" value="1"/>
</dbReference>
<dbReference type="Pfam" id="PF00378">
    <property type="entry name" value="ECH_1"/>
    <property type="match status" value="2"/>
</dbReference>
<proteinExistence type="inferred from homology"/>
<dbReference type="InterPro" id="IPR001753">
    <property type="entry name" value="Enoyl-CoA_hydra/iso"/>
</dbReference>